<dbReference type="PANTHER" id="PTHR43143">
    <property type="entry name" value="METALLOPHOSPHOESTERASE, CALCINEURIN SUPERFAMILY"/>
    <property type="match status" value="1"/>
</dbReference>
<dbReference type="OrthoDB" id="2260323at2"/>
<feature type="domain" description="Calcineurin-like phosphoesterase" evidence="1">
    <location>
        <begin position="7"/>
        <end position="238"/>
    </location>
</feature>
<dbReference type="InterPro" id="IPR004843">
    <property type="entry name" value="Calcineurin-like_PHP"/>
</dbReference>
<dbReference type="InterPro" id="IPR051918">
    <property type="entry name" value="STPP_CPPED1"/>
</dbReference>
<comment type="caution">
    <text evidence="2">The sequence shown here is derived from an EMBL/GenBank/DDBJ whole genome shotgun (WGS) entry which is preliminary data.</text>
</comment>
<accession>A0A0R1XD16</accession>
<dbReference type="SUPFAM" id="SSF56300">
    <property type="entry name" value="Metallo-dependent phosphatases"/>
    <property type="match status" value="1"/>
</dbReference>
<evidence type="ECO:0000313" key="2">
    <source>
        <dbReference type="EMBL" id="KRM28039.1"/>
    </source>
</evidence>
<dbReference type="Pfam" id="PF00149">
    <property type="entry name" value="Metallophos"/>
    <property type="match status" value="1"/>
</dbReference>
<proteinExistence type="predicted"/>
<sequence>MSPELQFFMITDTHAAARPTAGVSNADIAIAVQNMRKIAPAALLIHGGDYTTMSEADVFAEQLQIYAAAGFPAYQCTLGNHDVRGRKNGQAERPDAQGWLDDWKIDWRPETDRLADVRFAPWRETTRIFQDFQTEVNGGAQLYGQIAVDGFRILRLCTERPLKDQCWLSSEQLTWLDQSLAAIRQESTRPIVVISHQALTGTHSRSEEYGGFGEQDSQVKEILGRYSEIVFLSGHIHNGLGVAKVLQAPFGLLVDVPSYTTPDVGLPMAGICILATLTPTMLRIEPYFIGTEQSPDARLLKEYQTVLAI</sequence>
<evidence type="ECO:0000259" key="1">
    <source>
        <dbReference type="Pfam" id="PF00149"/>
    </source>
</evidence>
<dbReference type="Gene3D" id="3.60.21.10">
    <property type="match status" value="1"/>
</dbReference>
<name>A0A0R1XD16_9LACO</name>
<dbReference type="InterPro" id="IPR029052">
    <property type="entry name" value="Metallo-depent_PP-like"/>
</dbReference>
<dbReference type="GO" id="GO:0016787">
    <property type="term" value="F:hydrolase activity"/>
    <property type="evidence" value="ECO:0007669"/>
    <property type="project" value="InterPro"/>
</dbReference>
<dbReference type="eggNOG" id="COG1409">
    <property type="taxonomic scope" value="Bacteria"/>
</dbReference>
<reference evidence="2 3" key="1">
    <citation type="journal article" date="2015" name="Genome Announc.">
        <title>Expanding the biotechnology potential of lactobacilli through comparative genomics of 213 strains and associated genera.</title>
        <authorList>
            <person name="Sun Z."/>
            <person name="Harris H.M."/>
            <person name="McCann A."/>
            <person name="Guo C."/>
            <person name="Argimon S."/>
            <person name="Zhang W."/>
            <person name="Yang X."/>
            <person name="Jeffery I.B."/>
            <person name="Cooney J.C."/>
            <person name="Kagawa T.F."/>
            <person name="Liu W."/>
            <person name="Song Y."/>
            <person name="Salvetti E."/>
            <person name="Wrobel A."/>
            <person name="Rasinkangas P."/>
            <person name="Parkhill J."/>
            <person name="Rea M.C."/>
            <person name="O'Sullivan O."/>
            <person name="Ritari J."/>
            <person name="Douillard F.P."/>
            <person name="Paul Ross R."/>
            <person name="Yang R."/>
            <person name="Briner A.E."/>
            <person name="Felis G.E."/>
            <person name="de Vos W.M."/>
            <person name="Barrangou R."/>
            <person name="Klaenhammer T.R."/>
            <person name="Caufield P.W."/>
            <person name="Cui Y."/>
            <person name="Zhang H."/>
            <person name="O'Toole P.W."/>
        </authorList>
    </citation>
    <scope>NUCLEOTIDE SEQUENCE [LARGE SCALE GENOMIC DNA]</scope>
    <source>
        <strain evidence="2 3">DSM 16991</strain>
    </source>
</reference>
<dbReference type="PATRIC" id="fig|1122147.4.peg.2202"/>
<dbReference type="AlphaFoldDB" id="A0A0R1XD16"/>
<dbReference type="EMBL" id="AZFW01000037">
    <property type="protein sequence ID" value="KRM28039.1"/>
    <property type="molecule type" value="Genomic_DNA"/>
</dbReference>
<gene>
    <name evidence="2" type="ORF">FC91_GL002129</name>
</gene>
<protein>
    <recommendedName>
        <fullName evidence="1">Calcineurin-like phosphoesterase domain-containing protein</fullName>
    </recommendedName>
</protein>
<dbReference type="Proteomes" id="UP000050949">
    <property type="component" value="Unassembled WGS sequence"/>
</dbReference>
<organism evidence="2 3">
    <name type="scientific">Schleiferilactobacillus harbinensis DSM 16991</name>
    <dbReference type="NCBI Taxonomy" id="1122147"/>
    <lineage>
        <taxon>Bacteria</taxon>
        <taxon>Bacillati</taxon>
        <taxon>Bacillota</taxon>
        <taxon>Bacilli</taxon>
        <taxon>Lactobacillales</taxon>
        <taxon>Lactobacillaceae</taxon>
        <taxon>Schleiferilactobacillus</taxon>
    </lineage>
</organism>
<evidence type="ECO:0000313" key="3">
    <source>
        <dbReference type="Proteomes" id="UP000050949"/>
    </source>
</evidence>
<dbReference type="RefSeq" id="WP_027828699.1">
    <property type="nucleotide sequence ID" value="NZ_AUEH01000026.1"/>
</dbReference>
<dbReference type="PANTHER" id="PTHR43143:SF1">
    <property type="entry name" value="SERINE_THREONINE-PROTEIN PHOSPHATASE CPPED1"/>
    <property type="match status" value="1"/>
</dbReference>